<keyword evidence="1" id="KW-0812">Transmembrane</keyword>
<evidence type="ECO:0000313" key="3">
    <source>
        <dbReference type="EMBL" id="RPA64941.1"/>
    </source>
</evidence>
<evidence type="ECO:0000259" key="2">
    <source>
        <dbReference type="Pfam" id="PF05360"/>
    </source>
</evidence>
<sequence length="109" mass="11854">MALPRSLAIVVGMATSEIPQNPTTAAFFLQAAIAFGVSLATAVVGVFYLPIDAWQRGFLAITLLFLTSSTFTLAKVVRDRQEQTSVRARLDEARVDKLIAEHDPFSKVS</sequence>
<name>A0A3N4H0S0_9ACTN</name>
<evidence type="ECO:0000256" key="1">
    <source>
        <dbReference type="SAM" id="Phobius"/>
    </source>
</evidence>
<protein>
    <recommendedName>
        <fullName evidence="2">YiaAB two helix domain-containing protein</fullName>
    </recommendedName>
</protein>
<keyword evidence="4" id="KW-1185">Reference proteome</keyword>
<evidence type="ECO:0000313" key="4">
    <source>
        <dbReference type="Proteomes" id="UP000267536"/>
    </source>
</evidence>
<feature type="domain" description="YiaAB two helix" evidence="2">
    <location>
        <begin position="27"/>
        <end position="79"/>
    </location>
</feature>
<dbReference type="Pfam" id="PF05360">
    <property type="entry name" value="YiaAB"/>
    <property type="match status" value="1"/>
</dbReference>
<dbReference type="InterPro" id="IPR038972">
    <property type="entry name" value="YiaA-like"/>
</dbReference>
<comment type="caution">
    <text evidence="3">The sequence shown here is derived from an EMBL/GenBank/DDBJ whole genome shotgun (WGS) entry which is preliminary data.</text>
</comment>
<reference evidence="3 4" key="1">
    <citation type="submission" date="2018-11" db="EMBL/GenBank/DDBJ databases">
        <title>Draft genome sequence of Gordonia sp. RS15-1S isolated from rice stems.</title>
        <authorList>
            <person name="Muangham S."/>
        </authorList>
    </citation>
    <scope>NUCLEOTIDE SEQUENCE [LARGE SCALE GENOMIC DNA]</scope>
    <source>
        <strain evidence="3 4">RS15-1S</strain>
    </source>
</reference>
<dbReference type="Proteomes" id="UP000267536">
    <property type="component" value="Unassembled WGS sequence"/>
</dbReference>
<feature type="transmembrane region" description="Helical" evidence="1">
    <location>
        <begin position="27"/>
        <end position="51"/>
    </location>
</feature>
<dbReference type="InterPro" id="IPR008024">
    <property type="entry name" value="YiaAB"/>
</dbReference>
<dbReference type="PANTHER" id="PTHR37290:SF1">
    <property type="entry name" value="INNER MEMBRANE PROTEIN YIAA"/>
    <property type="match status" value="1"/>
</dbReference>
<dbReference type="EMBL" id="RKMH01000004">
    <property type="protein sequence ID" value="RPA64941.1"/>
    <property type="molecule type" value="Genomic_DNA"/>
</dbReference>
<gene>
    <name evidence="3" type="ORF">EF294_06885</name>
</gene>
<organism evidence="3 4">
    <name type="scientific">Gordonia oryzae</name>
    <dbReference type="NCBI Taxonomy" id="2487349"/>
    <lineage>
        <taxon>Bacteria</taxon>
        <taxon>Bacillati</taxon>
        <taxon>Actinomycetota</taxon>
        <taxon>Actinomycetes</taxon>
        <taxon>Mycobacteriales</taxon>
        <taxon>Gordoniaceae</taxon>
        <taxon>Gordonia</taxon>
    </lineage>
</organism>
<proteinExistence type="predicted"/>
<keyword evidence="1" id="KW-1133">Transmembrane helix</keyword>
<dbReference type="OrthoDB" id="3296350at2"/>
<accession>A0A3N4H0S0</accession>
<dbReference type="GO" id="GO:0006974">
    <property type="term" value="P:DNA damage response"/>
    <property type="evidence" value="ECO:0007669"/>
    <property type="project" value="TreeGrafter"/>
</dbReference>
<dbReference type="AlphaFoldDB" id="A0A3N4H0S0"/>
<dbReference type="PANTHER" id="PTHR37290">
    <property type="entry name" value="INNER MEMBRANE PROTEIN YIAA-RELATED"/>
    <property type="match status" value="1"/>
</dbReference>
<feature type="transmembrane region" description="Helical" evidence="1">
    <location>
        <begin position="57"/>
        <end position="77"/>
    </location>
</feature>
<keyword evidence="1" id="KW-0472">Membrane</keyword>
<dbReference type="GO" id="GO:0005886">
    <property type="term" value="C:plasma membrane"/>
    <property type="evidence" value="ECO:0007669"/>
    <property type="project" value="TreeGrafter"/>
</dbReference>